<dbReference type="AlphaFoldDB" id="A0A2P2L3C6"/>
<reference evidence="1" key="1">
    <citation type="submission" date="2018-02" db="EMBL/GenBank/DDBJ databases">
        <title>Rhizophora mucronata_Transcriptome.</title>
        <authorList>
            <person name="Meera S.P."/>
            <person name="Sreeshan A."/>
            <person name="Augustine A."/>
        </authorList>
    </citation>
    <scope>NUCLEOTIDE SEQUENCE</scope>
    <source>
        <tissue evidence="1">Leaf</tissue>
    </source>
</reference>
<evidence type="ECO:0000313" key="1">
    <source>
        <dbReference type="EMBL" id="MBX12460.1"/>
    </source>
</evidence>
<sequence>MPNQLVNENLLSVKRSAALRALFSNISWQYKIQKHHQRKVDSSNAFM</sequence>
<proteinExistence type="predicted"/>
<name>A0A2P2L3C6_RHIMU</name>
<protein>
    <submittedName>
        <fullName evidence="1">Uncharacterized protein</fullName>
    </submittedName>
</protein>
<organism evidence="1">
    <name type="scientific">Rhizophora mucronata</name>
    <name type="common">Asiatic mangrove</name>
    <dbReference type="NCBI Taxonomy" id="61149"/>
    <lineage>
        <taxon>Eukaryota</taxon>
        <taxon>Viridiplantae</taxon>
        <taxon>Streptophyta</taxon>
        <taxon>Embryophyta</taxon>
        <taxon>Tracheophyta</taxon>
        <taxon>Spermatophyta</taxon>
        <taxon>Magnoliopsida</taxon>
        <taxon>eudicotyledons</taxon>
        <taxon>Gunneridae</taxon>
        <taxon>Pentapetalae</taxon>
        <taxon>rosids</taxon>
        <taxon>fabids</taxon>
        <taxon>Malpighiales</taxon>
        <taxon>Rhizophoraceae</taxon>
        <taxon>Rhizophora</taxon>
    </lineage>
</organism>
<accession>A0A2P2L3C6</accession>
<dbReference type="EMBL" id="GGEC01031976">
    <property type="protein sequence ID" value="MBX12460.1"/>
    <property type="molecule type" value="Transcribed_RNA"/>
</dbReference>